<comment type="caution">
    <text evidence="1">The sequence shown here is derived from an EMBL/GenBank/DDBJ whole genome shotgun (WGS) entry which is preliminary data.</text>
</comment>
<keyword evidence="2" id="KW-1185">Reference proteome</keyword>
<evidence type="ECO:0000313" key="2">
    <source>
        <dbReference type="Proteomes" id="UP000824890"/>
    </source>
</evidence>
<evidence type="ECO:0000313" key="1">
    <source>
        <dbReference type="EMBL" id="KAH0898757.1"/>
    </source>
</evidence>
<feature type="non-terminal residue" evidence="1">
    <location>
        <position position="93"/>
    </location>
</feature>
<protein>
    <submittedName>
        <fullName evidence="1">Uncharacterized protein</fullName>
    </submittedName>
</protein>
<gene>
    <name evidence="1" type="ORF">HID58_048325</name>
</gene>
<sequence>MIRLTIRKDELKEEINVIRRQNAIRSEASIDGYTRPSIDNRHTSLRGRLVIVKLLEEKLDEINFSQDLMREDFSHILEDVEEIIHARLKMQQG</sequence>
<organism evidence="1 2">
    <name type="scientific">Brassica napus</name>
    <name type="common">Rape</name>
    <dbReference type="NCBI Taxonomy" id="3708"/>
    <lineage>
        <taxon>Eukaryota</taxon>
        <taxon>Viridiplantae</taxon>
        <taxon>Streptophyta</taxon>
        <taxon>Embryophyta</taxon>
        <taxon>Tracheophyta</taxon>
        <taxon>Spermatophyta</taxon>
        <taxon>Magnoliopsida</taxon>
        <taxon>eudicotyledons</taxon>
        <taxon>Gunneridae</taxon>
        <taxon>Pentapetalae</taxon>
        <taxon>rosids</taxon>
        <taxon>malvids</taxon>
        <taxon>Brassicales</taxon>
        <taxon>Brassicaceae</taxon>
        <taxon>Brassiceae</taxon>
        <taxon>Brassica</taxon>
    </lineage>
</organism>
<name>A0ABQ8B1S2_BRANA</name>
<proteinExistence type="predicted"/>
<dbReference type="Proteomes" id="UP000824890">
    <property type="component" value="Unassembled WGS sequence"/>
</dbReference>
<dbReference type="EMBL" id="JAGKQM010000012">
    <property type="protein sequence ID" value="KAH0898757.1"/>
    <property type="molecule type" value="Genomic_DNA"/>
</dbReference>
<accession>A0ABQ8B1S2</accession>
<reference evidence="1 2" key="1">
    <citation type="submission" date="2021-05" db="EMBL/GenBank/DDBJ databases">
        <title>Genome Assembly of Synthetic Allotetraploid Brassica napus Reveals Homoeologous Exchanges between Subgenomes.</title>
        <authorList>
            <person name="Davis J.T."/>
        </authorList>
    </citation>
    <scope>NUCLEOTIDE SEQUENCE [LARGE SCALE GENOMIC DNA]</scope>
    <source>
        <strain evidence="2">cv. Da-Ae</strain>
        <tissue evidence="1">Seedling</tissue>
    </source>
</reference>